<dbReference type="KEGG" id="hav:AT03_04550"/>
<dbReference type="RefSeq" id="WP_025801602.1">
    <property type="nucleotide sequence ID" value="NZ_CP009706.1"/>
</dbReference>
<proteinExistence type="predicted"/>
<protein>
    <submittedName>
        <fullName evidence="1">Uncharacterized protein</fullName>
    </submittedName>
</protein>
<evidence type="ECO:0000313" key="1">
    <source>
        <dbReference type="EMBL" id="AIU71741.1"/>
    </source>
</evidence>
<dbReference type="PATRIC" id="fig|1453496.5.peg.907"/>
<evidence type="ECO:0000313" key="2">
    <source>
        <dbReference type="Proteomes" id="UP000029986"/>
    </source>
</evidence>
<dbReference type="AlphaFoldDB" id="A0A097QZ26"/>
<dbReference type="HOGENOM" id="CLU_1666241_0_0_6"/>
<name>A0A097QZ26_HAFAL</name>
<keyword evidence="2" id="KW-1185">Reference proteome</keyword>
<dbReference type="Proteomes" id="UP000029986">
    <property type="component" value="Chromosome"/>
</dbReference>
<dbReference type="OrthoDB" id="6638663at2"/>
<sequence length="176" mass="19926">MKSLDDIKGFKEKTGLSNYKVLSEYNVENLLTPWAIIEKLKNESEFHSSIISTVGLSDFSDVTTKSTIKEKTNTTKIKTYSTPTPTAKVSISAGEHTDNGIPSQFDERPRFISENTARQPVISSQYIIPEFGEDKKQRFEALFNSRAKKISNHTVRADEQRELSLKTLFDRIASCQ</sequence>
<organism evidence="1 2">
    <name type="scientific">Hafnia alvei FB1</name>
    <dbReference type="NCBI Taxonomy" id="1453496"/>
    <lineage>
        <taxon>Bacteria</taxon>
        <taxon>Pseudomonadati</taxon>
        <taxon>Pseudomonadota</taxon>
        <taxon>Gammaproteobacteria</taxon>
        <taxon>Enterobacterales</taxon>
        <taxon>Hafniaceae</taxon>
        <taxon>Hafnia</taxon>
    </lineage>
</organism>
<gene>
    <name evidence="1" type="ORF">AT03_04550</name>
</gene>
<accession>A0A097QZ26</accession>
<reference evidence="1 2" key="1">
    <citation type="journal article" date="2014" name="Gut Pathog.">
        <title>Gene clusters of Hafnia alvei strain FB1 important in survival and pathogenesis: a draft genome perspective.</title>
        <authorList>
            <person name="Tan J.Y."/>
            <person name="Yin W.F."/>
            <person name="Chan K.G."/>
        </authorList>
    </citation>
    <scope>NUCLEOTIDE SEQUENCE [LARGE SCALE GENOMIC DNA]</scope>
    <source>
        <strain evidence="1 2">FB1</strain>
    </source>
</reference>
<dbReference type="EMBL" id="CP009706">
    <property type="protein sequence ID" value="AIU71741.1"/>
    <property type="molecule type" value="Genomic_DNA"/>
</dbReference>